<dbReference type="GO" id="GO:0000166">
    <property type="term" value="F:nucleotide binding"/>
    <property type="evidence" value="ECO:0007669"/>
    <property type="project" value="UniProtKB-KW"/>
</dbReference>
<dbReference type="PANTHER" id="PTHR43747:SF4">
    <property type="entry name" value="FLAVIN-DEPENDENT TRYPTOPHAN HALOGENASE"/>
    <property type="match status" value="1"/>
</dbReference>
<feature type="binding site" evidence="2">
    <location>
        <position position="342"/>
    </location>
    <ligand>
        <name>L-tryptophan</name>
        <dbReference type="ChEBI" id="CHEBI:57912"/>
    </ligand>
</feature>
<dbReference type="RefSeq" id="WP_117317759.1">
    <property type="nucleotide sequence ID" value="NZ_CP031769.1"/>
</dbReference>
<dbReference type="KEGG" id="salm:D0Y50_15225"/>
<sequence>MTQPHHIIIAGGGTAGWMAANLLAHQLAAHPVRITLLESSDIATVGVGEGSTPTLKQFFRELGITDEQWMPACQATYKVGIEFRGWSPQSGIDSYRHPFISQLDSYSERPFQVNCHTRRLGLDVTTRPDKFLFNSYLGQAGFSPSTPPNFPFRIEYGYHFDAALLGAFLKQHALHQGVEHINCTIEAAQTHPDGSLKTLIDTKGQRHSADMFIDCTGFRGLLLQQTLKVPFEPFAANLFNNKAVVIATAAPARPQVETRSTALSSGWAWQIPLQHRTGNGYVYSDDYLSADAAETELRQHLRVVDGQAEARHLSMKVGQVKQHWFKNCLALGLAQGFIEPLEATALHLVQLSINAFCKHYIKGNFTHQEADAFNQYIRGQFANVRDYIVAHYKLNTRHDSAYWVDNRNNMQLSEPLLQLLDTWYRGKDLAAHLQQRHQHSHFNSTSWHCLLAGYGTFPPLAAQQPGGADMFSEHQLATFFDGCLLNFGPPLTASVG</sequence>
<protein>
    <submittedName>
        <fullName evidence="3">Tryptophan 7-halogenase</fullName>
    </submittedName>
</protein>
<keyword evidence="4" id="KW-1185">Reference proteome</keyword>
<evidence type="ECO:0000313" key="4">
    <source>
        <dbReference type="Proteomes" id="UP000262073"/>
    </source>
</evidence>
<dbReference type="OrthoDB" id="7178350at2"/>
<dbReference type="PIRSF" id="PIRSF011396">
    <property type="entry name" value="Trp_halogenase"/>
    <property type="match status" value="1"/>
</dbReference>
<keyword evidence="2" id="KW-0547">Nucleotide-binding</keyword>
<feature type="binding site" evidence="2">
    <location>
        <position position="78"/>
    </location>
    <ligand>
        <name>7-chloro-L-tryptophan</name>
        <dbReference type="ChEBI" id="CHEBI:58713"/>
    </ligand>
</feature>
<gene>
    <name evidence="3" type="ORF">D0Y50_15225</name>
</gene>
<dbReference type="SUPFAM" id="SSF51905">
    <property type="entry name" value="FAD/NAD(P)-binding domain"/>
    <property type="match status" value="1"/>
</dbReference>
<dbReference type="Proteomes" id="UP000262073">
    <property type="component" value="Chromosome"/>
</dbReference>
<keyword evidence="2" id="KW-0274">FAD</keyword>
<feature type="binding site" evidence="2">
    <location>
        <begin position="12"/>
        <end position="15"/>
    </location>
    <ligand>
        <name>FAD</name>
        <dbReference type="ChEBI" id="CHEBI:57692"/>
    </ligand>
</feature>
<evidence type="ECO:0000256" key="1">
    <source>
        <dbReference type="PIRSR" id="PIRSR011396-1"/>
    </source>
</evidence>
<dbReference type="Pfam" id="PF04820">
    <property type="entry name" value="Trp_halogenase"/>
    <property type="match status" value="1"/>
</dbReference>
<proteinExistence type="predicted"/>
<dbReference type="GO" id="GO:0004497">
    <property type="term" value="F:monooxygenase activity"/>
    <property type="evidence" value="ECO:0007669"/>
    <property type="project" value="InterPro"/>
</dbReference>
<dbReference type="Gene3D" id="3.50.50.60">
    <property type="entry name" value="FAD/NAD(P)-binding domain"/>
    <property type="match status" value="1"/>
</dbReference>
<evidence type="ECO:0000313" key="3">
    <source>
        <dbReference type="EMBL" id="AXR07591.1"/>
    </source>
</evidence>
<keyword evidence="2" id="KW-0285">Flavoprotein</keyword>
<accession>A0A346NPY4</accession>
<dbReference type="EMBL" id="CP031769">
    <property type="protein sequence ID" value="AXR07591.1"/>
    <property type="molecule type" value="Genomic_DNA"/>
</dbReference>
<dbReference type="InterPro" id="IPR033856">
    <property type="entry name" value="Trp_halogen"/>
</dbReference>
<feature type="active site" evidence="1">
    <location>
        <position position="78"/>
    </location>
</feature>
<dbReference type="InterPro" id="IPR036188">
    <property type="entry name" value="FAD/NAD-bd_sf"/>
</dbReference>
<reference evidence="3 4" key="1">
    <citation type="submission" date="2018-08" db="EMBL/GenBank/DDBJ databases">
        <title>Salinimonas sediminis sp. nov., a piezophilic bacterium isolated from a deep-sea sediment sample from the New Britain Trench.</title>
        <authorList>
            <person name="Cao J."/>
        </authorList>
    </citation>
    <scope>NUCLEOTIDE SEQUENCE [LARGE SCALE GENOMIC DNA]</scope>
    <source>
        <strain evidence="3 4">N102</strain>
    </source>
</reference>
<dbReference type="InterPro" id="IPR050816">
    <property type="entry name" value="Flavin-dep_Halogenase_NPB"/>
</dbReference>
<dbReference type="PANTHER" id="PTHR43747">
    <property type="entry name" value="FAD-BINDING PROTEIN"/>
    <property type="match status" value="1"/>
</dbReference>
<dbReference type="InterPro" id="IPR006905">
    <property type="entry name" value="Flavin_halogenase"/>
</dbReference>
<evidence type="ECO:0000256" key="2">
    <source>
        <dbReference type="PIRSR" id="PIRSR011396-2"/>
    </source>
</evidence>
<name>A0A346NPY4_9ALTE</name>
<dbReference type="AlphaFoldDB" id="A0A346NPY4"/>
<feature type="binding site" evidence="2">
    <location>
        <position position="333"/>
    </location>
    <ligand>
        <name>FAD</name>
        <dbReference type="ChEBI" id="CHEBI:57692"/>
    </ligand>
</feature>
<organism evidence="3 4">
    <name type="scientific">Salinimonas sediminis</name>
    <dbReference type="NCBI Taxonomy" id="2303538"/>
    <lineage>
        <taxon>Bacteria</taxon>
        <taxon>Pseudomonadati</taxon>
        <taxon>Pseudomonadota</taxon>
        <taxon>Gammaproteobacteria</taxon>
        <taxon>Alteromonadales</taxon>
        <taxon>Alteromonadaceae</taxon>
        <taxon>Alteromonas/Salinimonas group</taxon>
        <taxon>Salinimonas</taxon>
    </lineage>
</organism>